<organism evidence="1 2">
    <name type="scientific">Hibiscus sabdariffa</name>
    <name type="common">roselle</name>
    <dbReference type="NCBI Taxonomy" id="183260"/>
    <lineage>
        <taxon>Eukaryota</taxon>
        <taxon>Viridiplantae</taxon>
        <taxon>Streptophyta</taxon>
        <taxon>Embryophyta</taxon>
        <taxon>Tracheophyta</taxon>
        <taxon>Spermatophyta</taxon>
        <taxon>Magnoliopsida</taxon>
        <taxon>eudicotyledons</taxon>
        <taxon>Gunneridae</taxon>
        <taxon>Pentapetalae</taxon>
        <taxon>rosids</taxon>
        <taxon>malvids</taxon>
        <taxon>Malvales</taxon>
        <taxon>Malvaceae</taxon>
        <taxon>Malvoideae</taxon>
        <taxon>Hibiscus</taxon>
    </lineage>
</organism>
<proteinExistence type="predicted"/>
<dbReference type="PANTHER" id="PTHR47418">
    <property type="entry name" value="ALPHA/BETA-HYDROLASES SUPERFAMILY PROTEIN"/>
    <property type="match status" value="1"/>
</dbReference>
<reference evidence="1 2" key="1">
    <citation type="journal article" date="2024" name="G3 (Bethesda)">
        <title>Genome assembly of Hibiscus sabdariffa L. provides insights into metabolisms of medicinal natural products.</title>
        <authorList>
            <person name="Kim T."/>
        </authorList>
    </citation>
    <scope>NUCLEOTIDE SEQUENCE [LARGE SCALE GENOMIC DNA]</scope>
    <source>
        <strain evidence="1">TK-2024</strain>
        <tissue evidence="1">Old leaves</tissue>
    </source>
</reference>
<name>A0ABR2EV98_9ROSI</name>
<evidence type="ECO:0000313" key="1">
    <source>
        <dbReference type="EMBL" id="KAK8565308.1"/>
    </source>
</evidence>
<accession>A0ABR2EV98</accession>
<dbReference type="EMBL" id="JBBPBM010000010">
    <property type="protein sequence ID" value="KAK8565308.1"/>
    <property type="molecule type" value="Genomic_DNA"/>
</dbReference>
<evidence type="ECO:0000313" key="2">
    <source>
        <dbReference type="Proteomes" id="UP001472677"/>
    </source>
</evidence>
<dbReference type="Proteomes" id="UP001472677">
    <property type="component" value="Unassembled WGS sequence"/>
</dbReference>
<comment type="caution">
    <text evidence="1">The sequence shown here is derived from an EMBL/GenBank/DDBJ whole genome shotgun (WGS) entry which is preliminary data.</text>
</comment>
<gene>
    <name evidence="1" type="ORF">V6N12_058874</name>
</gene>
<keyword evidence="2" id="KW-1185">Reference proteome</keyword>
<protein>
    <submittedName>
        <fullName evidence="1">Uncharacterized protein</fullName>
    </submittedName>
</protein>
<sequence length="86" mass="9933">MRKWLEKYEGFKLKVGVTFSWSCNSFLITLHKKSKMELGFNLDIISLVGYATPLVSEKLAERCSAFGMTVVMQYSEWRTPLNQCSE</sequence>